<dbReference type="GO" id="GO:0016020">
    <property type="term" value="C:membrane"/>
    <property type="evidence" value="ECO:0007669"/>
    <property type="project" value="InterPro"/>
</dbReference>
<feature type="domain" description="RnfC Barrel sandwich hybrid" evidence="9">
    <location>
        <begin position="4"/>
        <end position="56"/>
    </location>
</feature>
<dbReference type="InterPro" id="IPR031001">
    <property type="entry name" value="PR_assoc_PrdC"/>
</dbReference>
<evidence type="ECO:0000256" key="5">
    <source>
        <dbReference type="ARBA" id="ARBA00022982"/>
    </source>
</evidence>
<dbReference type="PANTHER" id="PTHR43034:SF2">
    <property type="entry name" value="ION-TRANSLOCATING OXIDOREDUCTASE COMPLEX SUBUNIT C"/>
    <property type="match status" value="1"/>
</dbReference>
<dbReference type="SUPFAM" id="SSF142019">
    <property type="entry name" value="Nqo1 FMN-binding domain-like"/>
    <property type="match status" value="1"/>
</dbReference>
<dbReference type="GO" id="GO:0009055">
    <property type="term" value="F:electron transfer activity"/>
    <property type="evidence" value="ECO:0007669"/>
    <property type="project" value="InterPro"/>
</dbReference>
<evidence type="ECO:0000256" key="7">
    <source>
        <dbReference type="ARBA" id="ARBA00023014"/>
    </source>
</evidence>
<accession>A0A940STP5</accession>
<evidence type="ECO:0000256" key="4">
    <source>
        <dbReference type="ARBA" id="ARBA00022737"/>
    </source>
</evidence>
<evidence type="ECO:0000259" key="9">
    <source>
        <dbReference type="Pfam" id="PF13375"/>
    </source>
</evidence>
<dbReference type="GO" id="GO:0051539">
    <property type="term" value="F:4 iron, 4 sulfur cluster binding"/>
    <property type="evidence" value="ECO:0007669"/>
    <property type="project" value="UniProtKB-KW"/>
</dbReference>
<evidence type="ECO:0000313" key="10">
    <source>
        <dbReference type="EMBL" id="MBP1040515.1"/>
    </source>
</evidence>
<keyword evidence="6" id="KW-0408">Iron</keyword>
<sequence length="389" mass="41340">MVNIQIPLKQHVGAPCEAVVSIGEQVKRGQLIAKPTGLGANIHASINGEVVNINATGIVINMSGDQNQDFVPIKAATPIEMVEEAGIVGAGGAGFPTHVKLASSIKGGYLIANAAECEPLLAHNIRLIEEEADRLVEGLKIMQEITQASEVYIAIKRKYKRAVSSLEAAVKNESNIHVKFLSDMYPAGDERVVVRELVGVTLEPGQLPIEANTIVSNIETVKHVAEAVLLRKPFIDKDLTVSGRVVKGTQVFKDIPIGTPAVTLIDATGGYIEPHGEIVLGGPFTGASGTEMSPVTKTTGGFIVAMPYPQEKRNIGILICECGGGEDRLTEIAHNMGAKVVAAERCKRMVEVNGRYRCDLPGICPGQAEKVLKMKKAGAEVILTGTCQD</sequence>
<reference evidence="10" key="1">
    <citation type="submission" date="2020-12" db="EMBL/GenBank/DDBJ databases">
        <title>Vagococcus allomyrinae sp. nov. and Enterococcus lavae sp. nov., isolated from the larvae of Allomyrina dichotoma.</title>
        <authorList>
            <person name="Lee S.D."/>
        </authorList>
    </citation>
    <scope>NUCLEOTIDE SEQUENCE</scope>
    <source>
        <strain evidence="10">BWB3-3</strain>
    </source>
</reference>
<proteinExistence type="predicted"/>
<keyword evidence="5" id="KW-0249">Electron transport</keyword>
<dbReference type="NCBIfam" id="TIGR04481">
    <property type="entry name" value="PR_assoc_PrdC"/>
    <property type="match status" value="1"/>
</dbReference>
<comment type="caution">
    <text evidence="10">The sequence shown here is derived from an EMBL/GenBank/DDBJ whole genome shotgun (WGS) entry which is preliminary data.</text>
</comment>
<dbReference type="InterPro" id="IPR037225">
    <property type="entry name" value="Nuo51_FMN-bd_sf"/>
</dbReference>
<name>A0A940STP5_9ENTE</name>
<dbReference type="InterPro" id="IPR026902">
    <property type="entry name" value="RnfC_N"/>
</dbReference>
<dbReference type="Pfam" id="PF01512">
    <property type="entry name" value="Complex1_51K"/>
    <property type="match status" value="1"/>
</dbReference>
<protein>
    <submittedName>
        <fullName evidence="10">Proline reductase-associated electron transfer protein PrdC</fullName>
    </submittedName>
</protein>
<evidence type="ECO:0000259" key="8">
    <source>
        <dbReference type="Pfam" id="PF01512"/>
    </source>
</evidence>
<dbReference type="InterPro" id="IPR011538">
    <property type="entry name" value="Nuo51_FMN-bd"/>
</dbReference>
<keyword evidence="3" id="KW-0479">Metal-binding</keyword>
<keyword evidence="4" id="KW-0677">Repeat</keyword>
<dbReference type="InterPro" id="IPR010208">
    <property type="entry name" value="Ion_transpt_RnfC/RsxC"/>
</dbReference>
<dbReference type="GO" id="GO:0046872">
    <property type="term" value="F:metal ion binding"/>
    <property type="evidence" value="ECO:0007669"/>
    <property type="project" value="UniProtKB-KW"/>
</dbReference>
<dbReference type="SUPFAM" id="SSF142984">
    <property type="entry name" value="Nqo1 middle domain-like"/>
    <property type="match status" value="1"/>
</dbReference>
<keyword evidence="2" id="KW-0004">4Fe-4S</keyword>
<feature type="domain" description="NADH-ubiquinone oxidoreductase 51kDa subunit FMN-binding" evidence="8">
    <location>
        <begin position="82"/>
        <end position="225"/>
    </location>
</feature>
<evidence type="ECO:0000256" key="6">
    <source>
        <dbReference type="ARBA" id="ARBA00023004"/>
    </source>
</evidence>
<keyword evidence="1" id="KW-0813">Transport</keyword>
<organism evidence="10 11">
    <name type="scientific">Vagococcus allomyrinae</name>
    <dbReference type="NCBI Taxonomy" id="2794353"/>
    <lineage>
        <taxon>Bacteria</taxon>
        <taxon>Bacillati</taxon>
        <taxon>Bacillota</taxon>
        <taxon>Bacilli</taxon>
        <taxon>Lactobacillales</taxon>
        <taxon>Enterococcaceae</taxon>
        <taxon>Vagococcus</taxon>
    </lineage>
</organism>
<gene>
    <name evidence="10" type="primary">prdC</name>
    <name evidence="10" type="ORF">I6N95_05830</name>
</gene>
<dbReference type="Gene3D" id="3.40.50.11540">
    <property type="entry name" value="NADH-ubiquinone oxidoreductase 51kDa subunit"/>
    <property type="match status" value="1"/>
</dbReference>
<keyword evidence="7" id="KW-0411">Iron-sulfur</keyword>
<evidence type="ECO:0000256" key="2">
    <source>
        <dbReference type="ARBA" id="ARBA00022485"/>
    </source>
</evidence>
<evidence type="ECO:0000313" key="11">
    <source>
        <dbReference type="Proteomes" id="UP000674938"/>
    </source>
</evidence>
<dbReference type="EMBL" id="JAEEGA010000003">
    <property type="protein sequence ID" value="MBP1040515.1"/>
    <property type="molecule type" value="Genomic_DNA"/>
</dbReference>
<evidence type="ECO:0000256" key="1">
    <source>
        <dbReference type="ARBA" id="ARBA00022448"/>
    </source>
</evidence>
<dbReference type="PANTHER" id="PTHR43034">
    <property type="entry name" value="ION-TRANSLOCATING OXIDOREDUCTASE COMPLEX SUBUNIT C"/>
    <property type="match status" value="1"/>
</dbReference>
<dbReference type="Proteomes" id="UP000674938">
    <property type="component" value="Unassembled WGS sequence"/>
</dbReference>
<dbReference type="Pfam" id="PF13375">
    <property type="entry name" value="RnfC_N"/>
    <property type="match status" value="1"/>
</dbReference>
<keyword evidence="11" id="KW-1185">Reference proteome</keyword>
<dbReference type="AlphaFoldDB" id="A0A940STP5"/>
<evidence type="ECO:0000256" key="3">
    <source>
        <dbReference type="ARBA" id="ARBA00022723"/>
    </source>
</evidence>